<dbReference type="AlphaFoldDB" id="A0A0Q3HKR0"/>
<keyword evidence="4" id="KW-1185">Reference proteome</keyword>
<feature type="region of interest" description="Disordered" evidence="1">
    <location>
        <begin position="1"/>
        <end position="49"/>
    </location>
</feature>
<reference evidence="3" key="3">
    <citation type="submission" date="2018-08" db="UniProtKB">
        <authorList>
            <consortium name="EnsemblPlants"/>
        </authorList>
    </citation>
    <scope>IDENTIFICATION</scope>
    <source>
        <strain evidence="3">cv. Bd21</strain>
    </source>
</reference>
<organism evidence="2">
    <name type="scientific">Brachypodium distachyon</name>
    <name type="common">Purple false brome</name>
    <name type="synonym">Trachynia distachya</name>
    <dbReference type="NCBI Taxonomy" id="15368"/>
    <lineage>
        <taxon>Eukaryota</taxon>
        <taxon>Viridiplantae</taxon>
        <taxon>Streptophyta</taxon>
        <taxon>Embryophyta</taxon>
        <taxon>Tracheophyta</taxon>
        <taxon>Spermatophyta</taxon>
        <taxon>Magnoliopsida</taxon>
        <taxon>Liliopsida</taxon>
        <taxon>Poales</taxon>
        <taxon>Poaceae</taxon>
        <taxon>BOP clade</taxon>
        <taxon>Pooideae</taxon>
        <taxon>Stipodae</taxon>
        <taxon>Brachypodieae</taxon>
        <taxon>Brachypodium</taxon>
    </lineage>
</organism>
<dbReference type="GeneID" id="112268812"/>
<proteinExistence type="predicted"/>
<evidence type="ECO:0000313" key="4">
    <source>
        <dbReference type="Proteomes" id="UP000008810"/>
    </source>
</evidence>
<dbReference type="PANTHER" id="PTHR36138">
    <property type="entry name" value="EXPRESSED PROTEIN-RELATED"/>
    <property type="match status" value="1"/>
</dbReference>
<accession>A0A0Q3HKR0</accession>
<dbReference type="Proteomes" id="UP000008810">
    <property type="component" value="Chromosome 4"/>
</dbReference>
<dbReference type="EMBL" id="CM000883">
    <property type="protein sequence ID" value="KQJ88851.1"/>
    <property type="molecule type" value="Genomic_DNA"/>
</dbReference>
<dbReference type="RefSeq" id="XP_024310711.1">
    <property type="nucleotide sequence ID" value="XM_024454943.1"/>
</dbReference>
<reference evidence="2" key="2">
    <citation type="submission" date="2017-06" db="EMBL/GenBank/DDBJ databases">
        <title>WGS assembly of Brachypodium distachyon.</title>
        <authorList>
            <consortium name="The International Brachypodium Initiative"/>
            <person name="Lucas S."/>
            <person name="Harmon-Smith M."/>
            <person name="Lail K."/>
            <person name="Tice H."/>
            <person name="Grimwood J."/>
            <person name="Bruce D."/>
            <person name="Barry K."/>
            <person name="Shu S."/>
            <person name="Lindquist E."/>
            <person name="Wang M."/>
            <person name="Pitluck S."/>
            <person name="Vogel J.P."/>
            <person name="Garvin D.F."/>
            <person name="Mockler T.C."/>
            <person name="Schmutz J."/>
            <person name="Rokhsar D."/>
            <person name="Bevan M.W."/>
        </authorList>
    </citation>
    <scope>NUCLEOTIDE SEQUENCE</scope>
    <source>
        <strain evidence="2">Bd21</strain>
    </source>
</reference>
<name>A0A0Q3HKR0_BRADI</name>
<feature type="compositionally biased region" description="Basic and acidic residues" evidence="1">
    <location>
        <begin position="17"/>
        <end position="35"/>
    </location>
</feature>
<sequence>MASSSQKAPPMPVVGAAKEKATVDPGSEKKSKEKAPAAPAKGGKKTKKILMPPSHLDYLESVVLDKGEPLLPIDEKLFEDFKALIPNGEQFMADRGFTLENYRTLAAFDDYMEKANLELLSEVRDEYQKKGYVEMEVPDDEEEVTSLGKARRRFRPGVAKNARGRVSKLN</sequence>
<evidence type="ECO:0000313" key="3">
    <source>
        <dbReference type="EnsemblPlants" id="KQJ88851"/>
    </source>
</evidence>
<evidence type="ECO:0000313" key="2">
    <source>
        <dbReference type="EMBL" id="KQJ88851.1"/>
    </source>
</evidence>
<evidence type="ECO:0000256" key="1">
    <source>
        <dbReference type="SAM" id="MobiDB-lite"/>
    </source>
</evidence>
<dbReference type="Gramene" id="KQJ88851">
    <property type="protein sequence ID" value="KQJ88851"/>
    <property type="gene ID" value="BRADI_4g21743v3"/>
</dbReference>
<protein>
    <submittedName>
        <fullName evidence="2 3">Uncharacterized protein</fullName>
    </submittedName>
</protein>
<dbReference type="PANTHER" id="PTHR36138:SF13">
    <property type="entry name" value="OS04G0604500 PROTEIN"/>
    <property type="match status" value="1"/>
</dbReference>
<reference evidence="2 3" key="1">
    <citation type="journal article" date="2010" name="Nature">
        <title>Genome sequencing and analysis of the model grass Brachypodium distachyon.</title>
        <authorList>
            <consortium name="International Brachypodium Initiative"/>
        </authorList>
    </citation>
    <scope>NUCLEOTIDE SEQUENCE [LARGE SCALE GENOMIC DNA]</scope>
    <source>
        <strain evidence="2">Bd21</strain>
        <strain evidence="3">cv. Bd21</strain>
    </source>
</reference>
<dbReference type="EnsemblPlants" id="KQJ88851">
    <property type="protein sequence ID" value="KQJ88851"/>
    <property type="gene ID" value="BRADI_4g21743v3"/>
</dbReference>
<gene>
    <name evidence="3" type="primary">LOC112268812</name>
    <name evidence="2" type="ORF">BRADI_4g21743v3</name>
</gene>